<sequence>MRFLWTRRALPRPRLSFAPASLSLQRRHFSVDHYPTELPGKINSEKQFWHLVKSNTMMPNPFKLAAILTYFVEHPRLKEDRRYVEYMQKHRSILQSHLNFSALQASTIVTSLVKALELQCEHGRALHDALLEGLVRQLPTAPVKSLGHLASWLSRSDAGVDRYSGLWRELLGAAARKEGTLDAQTVVQIIDGARVAGVTDGAAYSFLLREILRVTPPLSPLLSGGTEREELLLQGESEGMLNEDAARKRKGAVRKWQRQRETMDVWSPRQCALALSTVCRLPSPTWTSTVSAEDEKALRELQSGAIERVLGKVTDELTSTMKRVKAEMQIRIGIAERQLRQYNYVSIAFSILHANRAGVEVDSEAFTDAAVAFVKEEIALSPSDLIVFLWTLESLGKSDKDLLERGVRRIVRAEAAGGDERGKVMKLSAKHAIYLAELLATVPETETRDLMDLVGRQTLRAMQSKIQPLYRNQLVRLAYATSRLGPREFGRFWNEHDDLRVQILLQATERAAGEKILSSLAELVVSMGRIAGLVPLPDDGGSSVGGRGAGRRLSSSSSPPGPRVTKEGIAQMAQLVLTAAQSRKGGEAASLVTVLERNAGQDGRMRRILSLVWERLGQNSGDAKGGGAERWGKDRELDSALLSAELSEGALQERREWSVDEAPTGDERAEEGGGLTALSQSLDPFVSYRLFSFMTGGCCVF</sequence>
<gene>
    <name evidence="2" type="ORF">Cvel_29692</name>
</gene>
<evidence type="ECO:0000313" key="2">
    <source>
        <dbReference type="EMBL" id="CEM45995.1"/>
    </source>
</evidence>
<protein>
    <submittedName>
        <fullName evidence="2">Uncharacterized protein</fullName>
    </submittedName>
</protein>
<dbReference type="VEuPathDB" id="CryptoDB:Cvel_29692"/>
<dbReference type="EMBL" id="CDMZ01003337">
    <property type="protein sequence ID" value="CEM45995.1"/>
    <property type="molecule type" value="Genomic_DNA"/>
</dbReference>
<organism evidence="2">
    <name type="scientific">Chromera velia CCMP2878</name>
    <dbReference type="NCBI Taxonomy" id="1169474"/>
    <lineage>
        <taxon>Eukaryota</taxon>
        <taxon>Sar</taxon>
        <taxon>Alveolata</taxon>
        <taxon>Colpodellida</taxon>
        <taxon>Chromeraceae</taxon>
        <taxon>Chromera</taxon>
    </lineage>
</organism>
<feature type="region of interest" description="Disordered" evidence="1">
    <location>
        <begin position="653"/>
        <end position="674"/>
    </location>
</feature>
<accession>A0A0G4HP55</accession>
<evidence type="ECO:0000256" key="1">
    <source>
        <dbReference type="SAM" id="MobiDB-lite"/>
    </source>
</evidence>
<reference evidence="2" key="1">
    <citation type="submission" date="2014-11" db="EMBL/GenBank/DDBJ databases">
        <authorList>
            <person name="Otto D Thomas"/>
            <person name="Naeem Raeece"/>
        </authorList>
    </citation>
    <scope>NUCLEOTIDE SEQUENCE</scope>
</reference>
<dbReference type="InterPro" id="IPR022272">
    <property type="entry name" value="Lipocalin_CS"/>
</dbReference>
<dbReference type="PROSITE" id="PS00213">
    <property type="entry name" value="LIPOCALIN"/>
    <property type="match status" value="1"/>
</dbReference>
<name>A0A0G4HP55_9ALVE</name>
<feature type="region of interest" description="Disordered" evidence="1">
    <location>
        <begin position="538"/>
        <end position="565"/>
    </location>
</feature>
<proteinExistence type="predicted"/>
<dbReference type="AlphaFoldDB" id="A0A0G4HP55"/>